<gene>
    <name evidence="10" type="ORF">BOO71_0010999</name>
</gene>
<feature type="transmembrane region" description="Helical" evidence="8">
    <location>
        <begin position="274"/>
        <end position="296"/>
    </location>
</feature>
<name>A0A1U7NUX7_9DEIO</name>
<keyword evidence="4" id="KW-1003">Cell membrane</keyword>
<feature type="transmembrane region" description="Helical" evidence="8">
    <location>
        <begin position="407"/>
        <end position="424"/>
    </location>
</feature>
<evidence type="ECO:0000256" key="8">
    <source>
        <dbReference type="SAM" id="Phobius"/>
    </source>
</evidence>
<dbReference type="PANTHER" id="PTHR42718:SF9">
    <property type="entry name" value="MAJOR FACILITATOR SUPERFAMILY MULTIDRUG TRANSPORTER MFSC"/>
    <property type="match status" value="1"/>
</dbReference>
<feature type="transmembrane region" description="Helical" evidence="8">
    <location>
        <begin position="86"/>
        <end position="106"/>
    </location>
</feature>
<dbReference type="GO" id="GO:0022857">
    <property type="term" value="F:transmembrane transporter activity"/>
    <property type="evidence" value="ECO:0007669"/>
    <property type="project" value="InterPro"/>
</dbReference>
<feature type="transmembrane region" description="Helical" evidence="8">
    <location>
        <begin position="55"/>
        <end position="74"/>
    </location>
</feature>
<evidence type="ECO:0000256" key="7">
    <source>
        <dbReference type="ARBA" id="ARBA00023136"/>
    </source>
</evidence>
<dbReference type="Gene3D" id="1.20.1720.10">
    <property type="entry name" value="Multidrug resistance protein D"/>
    <property type="match status" value="1"/>
</dbReference>
<keyword evidence="5 8" id="KW-0812">Transmembrane</keyword>
<dbReference type="InterPro" id="IPR004638">
    <property type="entry name" value="EmrB-like"/>
</dbReference>
<feature type="transmembrane region" description="Helical" evidence="8">
    <location>
        <begin position="340"/>
        <end position="358"/>
    </location>
</feature>
<feature type="transmembrane region" description="Helical" evidence="8">
    <location>
        <begin position="170"/>
        <end position="189"/>
    </location>
</feature>
<keyword evidence="3" id="KW-0813">Transport</keyword>
<evidence type="ECO:0000256" key="1">
    <source>
        <dbReference type="ARBA" id="ARBA00004651"/>
    </source>
</evidence>
<protein>
    <submittedName>
        <fullName evidence="10">Transmembrane efflux protein</fullName>
    </submittedName>
</protein>
<keyword evidence="11" id="KW-1185">Reference proteome</keyword>
<feature type="transmembrane region" description="Helical" evidence="8">
    <location>
        <begin position="12"/>
        <end position="35"/>
    </location>
</feature>
<evidence type="ECO:0000256" key="4">
    <source>
        <dbReference type="ARBA" id="ARBA00022475"/>
    </source>
</evidence>
<dbReference type="CDD" id="cd17321">
    <property type="entry name" value="MFS_MMR_MDR_like"/>
    <property type="match status" value="1"/>
</dbReference>
<accession>A0A1U7NUX7</accession>
<dbReference type="GO" id="GO:0005886">
    <property type="term" value="C:plasma membrane"/>
    <property type="evidence" value="ECO:0007669"/>
    <property type="project" value="UniProtKB-SubCell"/>
</dbReference>
<evidence type="ECO:0000313" key="11">
    <source>
        <dbReference type="Proteomes" id="UP000186607"/>
    </source>
</evidence>
<feature type="domain" description="Major facilitator superfamily (MFS) profile" evidence="9">
    <location>
        <begin position="17"/>
        <end position="454"/>
    </location>
</feature>
<evidence type="ECO:0000313" key="10">
    <source>
        <dbReference type="EMBL" id="OLV16710.1"/>
    </source>
</evidence>
<dbReference type="PANTHER" id="PTHR42718">
    <property type="entry name" value="MAJOR FACILITATOR SUPERFAMILY MULTIDRUG TRANSPORTER MFSC"/>
    <property type="match status" value="1"/>
</dbReference>
<sequence length="456" mass="46287">MSQAALASPPTGLRLLPLLAVCLGFFLVVLDTTVLNVALPDIGRQLGGSTATLQWVVNAYTVVLAGLILSGGAFGDRFGNRRTYLAGLGVFTAASVLCSVAGGPGVLMAARALQGLGAALMLPASIALITSSYPDPAARSRALGVWAAVAGVAFAGGPLVGGLLTSGLGWRSIFLLNIPAGMLALWATWQHVQETPRVGRASFDVPGQLLIMLALSSLTYGLIEMSALGMGHPRVVAALVAAAVLLAAFMWRERTTAHPMLPPSLFRVPSFTRGSLAGFAFNFGEYGLLFVLALAFQEAHGWTALQAGLAFLPMTVVSAGMTLPGGLLAARFGSHWPLRLGLVLMGLGILTMSVSAQALSPPFWLGMVTFGLGSGMAVSPMTALALSEVPVHLAGVGAAALNAARQVGSVVGVATLGSVLAAGGTAHPGLALVIAAAVCLVGALSVWQVSPSAAQP</sequence>
<dbReference type="NCBIfam" id="TIGR00711">
    <property type="entry name" value="efflux_EmrB"/>
    <property type="match status" value="1"/>
</dbReference>
<dbReference type="InterPro" id="IPR036259">
    <property type="entry name" value="MFS_trans_sf"/>
</dbReference>
<dbReference type="PRINTS" id="PR01036">
    <property type="entry name" value="TCRTETB"/>
</dbReference>
<keyword evidence="7 8" id="KW-0472">Membrane</keyword>
<feature type="transmembrane region" description="Helical" evidence="8">
    <location>
        <begin position="201"/>
        <end position="223"/>
    </location>
</feature>
<feature type="transmembrane region" description="Helical" evidence="8">
    <location>
        <begin position="430"/>
        <end position="449"/>
    </location>
</feature>
<evidence type="ECO:0000256" key="5">
    <source>
        <dbReference type="ARBA" id="ARBA00022692"/>
    </source>
</evidence>
<comment type="subcellular location">
    <subcellularLocation>
        <location evidence="1">Cell membrane</location>
        <topology evidence="1">Multi-pass membrane protein</topology>
    </subcellularLocation>
</comment>
<dbReference type="EMBL" id="MSTI01000133">
    <property type="protein sequence ID" value="OLV16710.1"/>
    <property type="molecule type" value="Genomic_DNA"/>
</dbReference>
<evidence type="ECO:0000259" key="9">
    <source>
        <dbReference type="PROSITE" id="PS50850"/>
    </source>
</evidence>
<evidence type="ECO:0000256" key="3">
    <source>
        <dbReference type="ARBA" id="ARBA00022448"/>
    </source>
</evidence>
<feature type="transmembrane region" description="Helical" evidence="8">
    <location>
        <begin position="235"/>
        <end position="253"/>
    </location>
</feature>
<dbReference type="Proteomes" id="UP000186607">
    <property type="component" value="Unassembled WGS sequence"/>
</dbReference>
<dbReference type="InterPro" id="IPR011701">
    <property type="entry name" value="MFS"/>
</dbReference>
<feature type="transmembrane region" description="Helical" evidence="8">
    <location>
        <begin position="308"/>
        <end position="328"/>
    </location>
</feature>
<comment type="caution">
    <text evidence="10">The sequence shown here is derived from an EMBL/GenBank/DDBJ whole genome shotgun (WGS) entry which is preliminary data.</text>
</comment>
<feature type="transmembrane region" description="Helical" evidence="8">
    <location>
        <begin position="112"/>
        <end position="131"/>
    </location>
</feature>
<evidence type="ECO:0000256" key="6">
    <source>
        <dbReference type="ARBA" id="ARBA00022989"/>
    </source>
</evidence>
<organism evidence="10 11">
    <name type="scientific">Deinococcus marmoris</name>
    <dbReference type="NCBI Taxonomy" id="249408"/>
    <lineage>
        <taxon>Bacteria</taxon>
        <taxon>Thermotogati</taxon>
        <taxon>Deinococcota</taxon>
        <taxon>Deinococci</taxon>
        <taxon>Deinococcales</taxon>
        <taxon>Deinococcaceae</taxon>
        <taxon>Deinococcus</taxon>
    </lineage>
</organism>
<dbReference type="SUPFAM" id="SSF103473">
    <property type="entry name" value="MFS general substrate transporter"/>
    <property type="match status" value="1"/>
</dbReference>
<dbReference type="OrthoDB" id="102502at2"/>
<dbReference type="Pfam" id="PF07690">
    <property type="entry name" value="MFS_1"/>
    <property type="match status" value="1"/>
</dbReference>
<dbReference type="AlphaFoldDB" id="A0A1U7NUX7"/>
<dbReference type="RefSeq" id="WP_075834980.1">
    <property type="nucleotide sequence ID" value="NZ_MSTI01000133.1"/>
</dbReference>
<feature type="transmembrane region" description="Helical" evidence="8">
    <location>
        <begin position="143"/>
        <end position="164"/>
    </location>
</feature>
<feature type="transmembrane region" description="Helical" evidence="8">
    <location>
        <begin position="364"/>
        <end position="386"/>
    </location>
</feature>
<dbReference type="STRING" id="249408.BOO71_0010999"/>
<reference evidence="10 11" key="1">
    <citation type="submission" date="2017-01" db="EMBL/GenBank/DDBJ databases">
        <title>Genome Analysis of Deinococcus marmoris KOPRI26562.</title>
        <authorList>
            <person name="Kim J.H."/>
            <person name="Oh H.-M."/>
        </authorList>
    </citation>
    <scope>NUCLEOTIDE SEQUENCE [LARGE SCALE GENOMIC DNA]</scope>
    <source>
        <strain evidence="10 11">KOPRI26562</strain>
    </source>
</reference>
<proteinExistence type="inferred from homology"/>
<evidence type="ECO:0000256" key="2">
    <source>
        <dbReference type="ARBA" id="ARBA00008537"/>
    </source>
</evidence>
<dbReference type="PROSITE" id="PS50850">
    <property type="entry name" value="MFS"/>
    <property type="match status" value="1"/>
</dbReference>
<comment type="similarity">
    <text evidence="2">Belongs to the major facilitator superfamily. EmrB family.</text>
</comment>
<dbReference type="InterPro" id="IPR020846">
    <property type="entry name" value="MFS_dom"/>
</dbReference>
<dbReference type="Gene3D" id="1.20.1250.20">
    <property type="entry name" value="MFS general substrate transporter like domains"/>
    <property type="match status" value="1"/>
</dbReference>
<keyword evidence="6 8" id="KW-1133">Transmembrane helix</keyword>